<name>A0A9D5HI73_9LILI</name>
<dbReference type="AlphaFoldDB" id="A0A9D5HI73"/>
<evidence type="ECO:0000313" key="4">
    <source>
        <dbReference type="Proteomes" id="UP001085076"/>
    </source>
</evidence>
<dbReference type="PANTHER" id="PTHR31589">
    <property type="entry name" value="PROTEIN, PUTATIVE (DUF239)-RELATED-RELATED"/>
    <property type="match status" value="1"/>
</dbReference>
<comment type="caution">
    <text evidence="3">The sequence shown here is derived from an EMBL/GenBank/DDBJ whole genome shotgun (WGS) entry which is preliminary data.</text>
</comment>
<dbReference type="PANTHER" id="PTHR31589:SF111">
    <property type="entry name" value="NEPROSIN DOMAIN-CONTAINING PROTEIN"/>
    <property type="match status" value="1"/>
</dbReference>
<dbReference type="Proteomes" id="UP001085076">
    <property type="component" value="Miscellaneous, Linkage group lg03"/>
</dbReference>
<accession>A0A9D5HI73</accession>
<dbReference type="Pfam" id="PF14365">
    <property type="entry name" value="Neprosin_AP"/>
    <property type="match status" value="1"/>
</dbReference>
<dbReference type="OrthoDB" id="1858978at2759"/>
<dbReference type="InterPro" id="IPR053168">
    <property type="entry name" value="Glutamic_endopeptidase"/>
</dbReference>
<keyword evidence="4" id="KW-1185">Reference proteome</keyword>
<proteinExistence type="predicted"/>
<dbReference type="EMBL" id="JAGGNH010000003">
    <property type="protein sequence ID" value="KAJ0977460.1"/>
    <property type="molecule type" value="Genomic_DNA"/>
</dbReference>
<reference evidence="3" key="1">
    <citation type="submission" date="2021-03" db="EMBL/GenBank/DDBJ databases">
        <authorList>
            <person name="Li Z."/>
            <person name="Yang C."/>
        </authorList>
    </citation>
    <scope>NUCLEOTIDE SEQUENCE</scope>
    <source>
        <strain evidence="3">Dzin_1.0</strain>
        <tissue evidence="3">Leaf</tissue>
    </source>
</reference>
<feature type="domain" description="Neprosin PEP catalytic" evidence="2">
    <location>
        <begin position="161"/>
        <end position="418"/>
    </location>
</feature>
<feature type="signal peptide" evidence="1">
    <location>
        <begin position="1"/>
        <end position="17"/>
    </location>
</feature>
<reference evidence="3" key="2">
    <citation type="journal article" date="2022" name="Hortic Res">
        <title>The genome of Dioscorea zingiberensis sheds light on the biosynthesis, origin and evolution of the medicinally important diosgenin saponins.</title>
        <authorList>
            <person name="Li Y."/>
            <person name="Tan C."/>
            <person name="Li Z."/>
            <person name="Guo J."/>
            <person name="Li S."/>
            <person name="Chen X."/>
            <person name="Wang C."/>
            <person name="Dai X."/>
            <person name="Yang H."/>
            <person name="Song W."/>
            <person name="Hou L."/>
            <person name="Xu J."/>
            <person name="Tong Z."/>
            <person name="Xu A."/>
            <person name="Yuan X."/>
            <person name="Wang W."/>
            <person name="Yang Q."/>
            <person name="Chen L."/>
            <person name="Sun Z."/>
            <person name="Wang K."/>
            <person name="Pan B."/>
            <person name="Chen J."/>
            <person name="Bao Y."/>
            <person name="Liu F."/>
            <person name="Qi X."/>
            <person name="Gang D.R."/>
            <person name="Wen J."/>
            <person name="Li J."/>
        </authorList>
    </citation>
    <scope>NUCLEOTIDE SEQUENCE</scope>
    <source>
        <strain evidence="3">Dzin_1.0</strain>
    </source>
</reference>
<dbReference type="InterPro" id="IPR004314">
    <property type="entry name" value="Neprosin"/>
</dbReference>
<gene>
    <name evidence="3" type="ORF">J5N97_012934</name>
</gene>
<dbReference type="Gene3D" id="3.90.1320.10">
    <property type="entry name" value="Outer-capsid protein sigma 3, large lobe"/>
    <property type="match status" value="1"/>
</dbReference>
<dbReference type="InterPro" id="IPR025521">
    <property type="entry name" value="Neprosin_propep"/>
</dbReference>
<dbReference type="Pfam" id="PF03080">
    <property type="entry name" value="Neprosin"/>
    <property type="match status" value="1"/>
</dbReference>
<evidence type="ECO:0000256" key="1">
    <source>
        <dbReference type="SAM" id="SignalP"/>
    </source>
</evidence>
<feature type="chain" id="PRO_5038482990" description="Neprosin PEP catalytic domain-containing protein" evidence="1">
    <location>
        <begin position="18"/>
        <end position="418"/>
    </location>
</feature>
<organism evidence="3 4">
    <name type="scientific">Dioscorea zingiberensis</name>
    <dbReference type="NCBI Taxonomy" id="325984"/>
    <lineage>
        <taxon>Eukaryota</taxon>
        <taxon>Viridiplantae</taxon>
        <taxon>Streptophyta</taxon>
        <taxon>Embryophyta</taxon>
        <taxon>Tracheophyta</taxon>
        <taxon>Spermatophyta</taxon>
        <taxon>Magnoliopsida</taxon>
        <taxon>Liliopsida</taxon>
        <taxon>Dioscoreales</taxon>
        <taxon>Dioscoreaceae</taxon>
        <taxon>Dioscorea</taxon>
    </lineage>
</organism>
<evidence type="ECO:0000259" key="2">
    <source>
        <dbReference type="PROSITE" id="PS52045"/>
    </source>
</evidence>
<evidence type="ECO:0000313" key="3">
    <source>
        <dbReference type="EMBL" id="KAJ0977460.1"/>
    </source>
</evidence>
<dbReference type="PROSITE" id="PS52045">
    <property type="entry name" value="NEPROSIN_PEP_CD"/>
    <property type="match status" value="1"/>
</dbReference>
<keyword evidence="1" id="KW-0732">Signal</keyword>
<protein>
    <recommendedName>
        <fullName evidence="2">Neprosin PEP catalytic domain-containing protein</fullName>
    </recommendedName>
</protein>
<sequence length="418" mass="47066">MKKVMVFLGLLLVVVSAGEVDGKRNISLKEREELVEQTLKLFNKPAVKSIQSADGDIIDCVDIYKQPAFDHPLLKNHKIKKPNIDLLNRRKETVSPATLDKNLSMVLSQVWRRNGSCPQGTVPIRRVQKHHLLKAPSIERYGQKTSHEITKHEIKNGHILAEGIENYHSSVALLTSGYSYTGAKGNINVWNPSVEADDEYTTGQMWLRNGPYNDSDTIEVGWMVNPSVYGDRNTRLFIYWTIDSGKKIGCFDVLCPGFVQLSSEVALGAILEPVSTTRGQQYFISVEVIKDFTHNLWWLILRNNITVGYWPGEIFKGLNKIATLVEWGGDVYTPRLRSGGPHTATAMGSGAFANEHLGYASFIQEPRIMDYSSTYKYPNPYGVYTPARNCYSGENYASKLFTEPFFYFGGPGRNMYCP</sequence>